<organism evidence="2 3">
    <name type="scientific">Trametes pubescens</name>
    <name type="common">White-rot fungus</name>
    <dbReference type="NCBI Taxonomy" id="154538"/>
    <lineage>
        <taxon>Eukaryota</taxon>
        <taxon>Fungi</taxon>
        <taxon>Dikarya</taxon>
        <taxon>Basidiomycota</taxon>
        <taxon>Agaricomycotina</taxon>
        <taxon>Agaricomycetes</taxon>
        <taxon>Polyporales</taxon>
        <taxon>Polyporaceae</taxon>
        <taxon>Trametes</taxon>
    </lineage>
</organism>
<protein>
    <submittedName>
        <fullName evidence="2">Uncharacterized protein</fullName>
    </submittedName>
</protein>
<dbReference type="AlphaFoldDB" id="A0A1M2V3U1"/>
<sequence length="60" mass="6961">MPDFYLLIDDKLPGGVLRHHVFRLYDVCFIFGLLNLLAFFYDLLQEMRVVLKDVGEGTLA</sequence>
<evidence type="ECO:0000313" key="3">
    <source>
        <dbReference type="Proteomes" id="UP000184267"/>
    </source>
</evidence>
<evidence type="ECO:0000313" key="2">
    <source>
        <dbReference type="EMBL" id="OJT02281.1"/>
    </source>
</evidence>
<dbReference type="Proteomes" id="UP000184267">
    <property type="component" value="Unassembled WGS sequence"/>
</dbReference>
<keyword evidence="1" id="KW-0812">Transmembrane</keyword>
<dbReference type="EMBL" id="MNAD01001683">
    <property type="protein sequence ID" value="OJT02281.1"/>
    <property type="molecule type" value="Genomic_DNA"/>
</dbReference>
<keyword evidence="1" id="KW-0472">Membrane</keyword>
<comment type="caution">
    <text evidence="2">The sequence shown here is derived from an EMBL/GenBank/DDBJ whole genome shotgun (WGS) entry which is preliminary data.</text>
</comment>
<feature type="transmembrane region" description="Helical" evidence="1">
    <location>
        <begin position="20"/>
        <end position="44"/>
    </location>
</feature>
<accession>A0A1M2V3U1</accession>
<reference evidence="2 3" key="1">
    <citation type="submission" date="2016-10" db="EMBL/GenBank/DDBJ databases">
        <title>Genome sequence of the basidiomycete white-rot fungus Trametes pubescens.</title>
        <authorList>
            <person name="Makela M.R."/>
            <person name="Granchi Z."/>
            <person name="Peng M."/>
            <person name="De Vries R.P."/>
            <person name="Grigoriev I."/>
            <person name="Riley R."/>
            <person name="Hilden K."/>
        </authorList>
    </citation>
    <scope>NUCLEOTIDE SEQUENCE [LARGE SCALE GENOMIC DNA]</scope>
    <source>
        <strain evidence="2 3">FBCC735</strain>
    </source>
</reference>
<name>A0A1M2V3U1_TRAPU</name>
<keyword evidence="3" id="KW-1185">Reference proteome</keyword>
<proteinExistence type="predicted"/>
<keyword evidence="1" id="KW-1133">Transmembrane helix</keyword>
<gene>
    <name evidence="2" type="ORF">TRAPUB_7197</name>
</gene>
<evidence type="ECO:0000256" key="1">
    <source>
        <dbReference type="SAM" id="Phobius"/>
    </source>
</evidence>